<proteinExistence type="predicted"/>
<dbReference type="Proteomes" id="UP000765509">
    <property type="component" value="Unassembled WGS sequence"/>
</dbReference>
<sequence>MLGACGKNSIVTLSQTLQKLINLCYELCYSLENHKLHAHYQSLTDSKTSSMQLTNDMAAIFFLHSLDNDKELSGLCQKMYDLKFFELNTITDRVAVEQSRRQNDTSIIPLADKNKQKEPLKKTNQQDNAMSVQIQNSNKSKKKVSSNKNPSNSPQSN</sequence>
<name>A0A9Q3GPM7_9BASI</name>
<keyword evidence="3" id="KW-1185">Reference proteome</keyword>
<reference evidence="2" key="1">
    <citation type="submission" date="2021-03" db="EMBL/GenBank/DDBJ databases">
        <title>Draft genome sequence of rust myrtle Austropuccinia psidii MF-1, a brazilian biotype.</title>
        <authorList>
            <person name="Quecine M.C."/>
            <person name="Pachon D.M.R."/>
            <person name="Bonatelli M.L."/>
            <person name="Correr F.H."/>
            <person name="Franceschini L.M."/>
            <person name="Leite T.F."/>
            <person name="Margarido G.R.A."/>
            <person name="Almeida C.A."/>
            <person name="Ferrarezi J.A."/>
            <person name="Labate C.A."/>
        </authorList>
    </citation>
    <scope>NUCLEOTIDE SEQUENCE</scope>
    <source>
        <strain evidence="2">MF-1</strain>
    </source>
</reference>
<evidence type="ECO:0000313" key="2">
    <source>
        <dbReference type="EMBL" id="MBW0474504.1"/>
    </source>
</evidence>
<protein>
    <submittedName>
        <fullName evidence="2">Uncharacterized protein</fullName>
    </submittedName>
</protein>
<evidence type="ECO:0000256" key="1">
    <source>
        <dbReference type="SAM" id="MobiDB-lite"/>
    </source>
</evidence>
<accession>A0A9Q3GPM7</accession>
<evidence type="ECO:0000313" key="3">
    <source>
        <dbReference type="Proteomes" id="UP000765509"/>
    </source>
</evidence>
<dbReference type="OrthoDB" id="2516191at2759"/>
<dbReference type="AlphaFoldDB" id="A0A9Q3GPM7"/>
<gene>
    <name evidence="2" type="ORF">O181_014219</name>
</gene>
<dbReference type="EMBL" id="AVOT02003758">
    <property type="protein sequence ID" value="MBW0474504.1"/>
    <property type="molecule type" value="Genomic_DNA"/>
</dbReference>
<comment type="caution">
    <text evidence="2">The sequence shown here is derived from an EMBL/GenBank/DDBJ whole genome shotgun (WGS) entry which is preliminary data.</text>
</comment>
<organism evidence="2 3">
    <name type="scientific">Austropuccinia psidii MF-1</name>
    <dbReference type="NCBI Taxonomy" id="1389203"/>
    <lineage>
        <taxon>Eukaryota</taxon>
        <taxon>Fungi</taxon>
        <taxon>Dikarya</taxon>
        <taxon>Basidiomycota</taxon>
        <taxon>Pucciniomycotina</taxon>
        <taxon>Pucciniomycetes</taxon>
        <taxon>Pucciniales</taxon>
        <taxon>Sphaerophragmiaceae</taxon>
        <taxon>Austropuccinia</taxon>
    </lineage>
</organism>
<feature type="compositionally biased region" description="Basic and acidic residues" evidence="1">
    <location>
        <begin position="112"/>
        <end position="121"/>
    </location>
</feature>
<feature type="compositionally biased region" description="Low complexity" evidence="1">
    <location>
        <begin position="146"/>
        <end position="157"/>
    </location>
</feature>
<feature type="region of interest" description="Disordered" evidence="1">
    <location>
        <begin position="98"/>
        <end position="157"/>
    </location>
</feature>